<dbReference type="EnsemblMetazoa" id="Aqu2.1.40757_001">
    <property type="protein sequence ID" value="Aqu2.1.40757_001"/>
    <property type="gene ID" value="Aqu2.1.40757"/>
</dbReference>
<dbReference type="OrthoDB" id="10053382at2759"/>
<feature type="coiled-coil region" evidence="1">
    <location>
        <begin position="213"/>
        <end position="247"/>
    </location>
</feature>
<evidence type="ECO:0000313" key="2">
    <source>
        <dbReference type="EnsemblMetazoa" id="Aqu2.1.40757_001"/>
    </source>
</evidence>
<feature type="coiled-coil region" evidence="1">
    <location>
        <begin position="82"/>
        <end position="170"/>
    </location>
</feature>
<dbReference type="PANTHER" id="PTHR35253:SF1">
    <property type="entry name" value="COILED-COIL DOMAIN-CONTAINING PROTEIN 152"/>
    <property type="match status" value="1"/>
</dbReference>
<dbReference type="PANTHER" id="PTHR35253">
    <property type="entry name" value="COILED-COIL DOMAIN-CONTAINING PROTEIN 152"/>
    <property type="match status" value="1"/>
</dbReference>
<dbReference type="AlphaFoldDB" id="A0A1X7VL27"/>
<organism evidence="2">
    <name type="scientific">Amphimedon queenslandica</name>
    <name type="common">Sponge</name>
    <dbReference type="NCBI Taxonomy" id="400682"/>
    <lineage>
        <taxon>Eukaryota</taxon>
        <taxon>Metazoa</taxon>
        <taxon>Porifera</taxon>
        <taxon>Demospongiae</taxon>
        <taxon>Heteroscleromorpha</taxon>
        <taxon>Haplosclerida</taxon>
        <taxon>Niphatidae</taxon>
        <taxon>Amphimedon</taxon>
    </lineage>
</organism>
<sequence length="251" mass="29455">MAADRDCDLSSLVEDFEQWQKITFELFNENKELKSEVSSLKKQFSLHEEAERTLKDNNSELLSTVKKLQDSLMQRCEMISENSKLKARLERMERLQRETSELEAQHKDQMREAMDNLEAIKEAHKKDVVHIQAVTSKEMRKEIDLLQRNLQEKSEDISALQKQVGDAERDKHTEIVKLRLEYDAKLLKIQKQTAKSQTQTSSSTTLTNNSIFRQKLQAVKVESEKEVKALRKRVLELEKELMSKNKQRKLH</sequence>
<dbReference type="OMA" id="FSQIEKX"/>
<reference evidence="2" key="1">
    <citation type="submission" date="2017-05" db="UniProtKB">
        <authorList>
            <consortium name="EnsemblMetazoa"/>
        </authorList>
    </citation>
    <scope>IDENTIFICATION</scope>
</reference>
<proteinExistence type="predicted"/>
<dbReference type="InterPro" id="IPR038827">
    <property type="entry name" value="CCDC152"/>
</dbReference>
<name>A0A1X7VL27_AMPQE</name>
<dbReference type="InParanoid" id="A0A1X7VL27"/>
<evidence type="ECO:0000256" key="1">
    <source>
        <dbReference type="SAM" id="Coils"/>
    </source>
</evidence>
<accession>A0A1X7VL27</accession>
<dbReference type="eggNOG" id="ENOG502S9W5">
    <property type="taxonomic scope" value="Eukaryota"/>
</dbReference>
<keyword evidence="1" id="KW-0175">Coiled coil</keyword>
<protein>
    <submittedName>
        <fullName evidence="2">Uncharacterized protein</fullName>
    </submittedName>
</protein>